<dbReference type="SUPFAM" id="SSF110087">
    <property type="entry name" value="DR1885-like metal-binding protein"/>
    <property type="match status" value="1"/>
</dbReference>
<dbReference type="Gene3D" id="2.60.40.1890">
    <property type="entry name" value="PCu(A)C copper chaperone"/>
    <property type="match status" value="1"/>
</dbReference>
<evidence type="ECO:0000313" key="2">
    <source>
        <dbReference type="Proteomes" id="UP000608522"/>
    </source>
</evidence>
<protein>
    <submittedName>
        <fullName evidence="1">Membrane protein</fullName>
    </submittedName>
</protein>
<dbReference type="InterPro" id="IPR007410">
    <property type="entry name" value="LpqE-like"/>
</dbReference>
<keyword evidence="2" id="KW-1185">Reference proteome</keyword>
<reference evidence="2" key="1">
    <citation type="submission" date="2023-07" db="EMBL/GenBank/DDBJ databases">
        <title>Whole genome shotgun sequence of Streptomyces spororaveus NBRC 15456.</title>
        <authorList>
            <person name="Komaki H."/>
            <person name="Tamura T."/>
        </authorList>
    </citation>
    <scope>NUCLEOTIDE SEQUENCE [LARGE SCALE GENOMIC DNA]</scope>
    <source>
        <strain evidence="2">NBRC 15456</strain>
    </source>
</reference>
<organism evidence="1 2">
    <name type="scientific">Streptomyces spororaveus</name>
    <dbReference type="NCBI Taxonomy" id="284039"/>
    <lineage>
        <taxon>Bacteria</taxon>
        <taxon>Bacillati</taxon>
        <taxon>Actinomycetota</taxon>
        <taxon>Actinomycetes</taxon>
        <taxon>Kitasatosporales</taxon>
        <taxon>Streptomycetaceae</taxon>
        <taxon>Streptomyces</taxon>
    </lineage>
</organism>
<dbReference type="InterPro" id="IPR058248">
    <property type="entry name" value="Lxx211020-like"/>
</dbReference>
<dbReference type="PANTHER" id="PTHR36302">
    <property type="entry name" value="BLR7088 PROTEIN"/>
    <property type="match status" value="1"/>
</dbReference>
<gene>
    <name evidence="1" type="ORF">Sspor_80720</name>
</gene>
<dbReference type="InterPro" id="IPR036182">
    <property type="entry name" value="PCuAC_sf"/>
</dbReference>
<dbReference type="EMBL" id="BNED01000005">
    <property type="protein sequence ID" value="GHI82511.1"/>
    <property type="molecule type" value="Genomic_DNA"/>
</dbReference>
<evidence type="ECO:0000313" key="1">
    <source>
        <dbReference type="EMBL" id="GHI82511.1"/>
    </source>
</evidence>
<proteinExistence type="predicted"/>
<accession>A0ABQ3TQ11</accession>
<dbReference type="RefSeq" id="WP_202203428.1">
    <property type="nucleotide sequence ID" value="NZ_BAAATO010000074.1"/>
</dbReference>
<name>A0ABQ3TQ11_9ACTN</name>
<dbReference type="Pfam" id="PF04314">
    <property type="entry name" value="PCuAC"/>
    <property type="match status" value="1"/>
</dbReference>
<sequence length="180" mass="18514">MTRSLGDGAGAGAADSWVPTRERLREGLRAATVPVVACSLALACLTVWASSGAAGSPPQIAAGNGRVLLPHGGSRDTAAFFDITNIGGSEDRLTEVTSPGVEETLIVRRESTALGADIVRTTGSVKVPAGGTVTMSPSGLGITTRTKQLGWQAGDLVPFVLHFRYSPSVQVFAVVVRPDS</sequence>
<comment type="caution">
    <text evidence="1">The sequence shown here is derived from an EMBL/GenBank/DDBJ whole genome shotgun (WGS) entry which is preliminary data.</text>
</comment>
<dbReference type="PANTHER" id="PTHR36302:SF1">
    <property type="entry name" value="COPPER CHAPERONE PCU(A)C"/>
    <property type="match status" value="1"/>
</dbReference>
<dbReference type="Proteomes" id="UP000608522">
    <property type="component" value="Unassembled WGS sequence"/>
</dbReference>